<feature type="transmembrane region" description="Helical" evidence="4">
    <location>
        <begin position="648"/>
        <end position="667"/>
    </location>
</feature>
<evidence type="ECO:0000313" key="5">
    <source>
        <dbReference type="EMBL" id="KAG6958871.1"/>
    </source>
</evidence>
<feature type="non-terminal residue" evidence="5">
    <location>
        <position position="1"/>
    </location>
</feature>
<evidence type="ECO:0000256" key="3">
    <source>
        <dbReference type="SAM" id="MobiDB-lite"/>
    </source>
</evidence>
<evidence type="ECO:0000256" key="4">
    <source>
        <dbReference type="SAM" id="Phobius"/>
    </source>
</evidence>
<keyword evidence="1" id="KW-0677">Repeat</keyword>
<evidence type="ECO:0000256" key="2">
    <source>
        <dbReference type="PROSITE-ProRule" id="PRU00708"/>
    </source>
</evidence>
<dbReference type="NCBIfam" id="TIGR00756">
    <property type="entry name" value="PPR"/>
    <property type="match status" value="1"/>
</dbReference>
<dbReference type="Pfam" id="PF13812">
    <property type="entry name" value="PPR_3"/>
    <property type="match status" value="2"/>
</dbReference>
<sequence>LQKAAATDKKADDKEKEDTEVEDDGDDEREESGEEEDEESDEDVEEDTGLTENQNRLLYLISMYSKPAVRASDKEEWIRKPALLVLLYEAIVSKALDYDYAPSSELVENKRKYFNISQEGKSDLDFLREEDLVNGLKLSSKSYQPVTCYQISEKGLEIVAKISKTDKLAINDMAYTPGTLHLLRVEWDGEEYWLVDDDSGYRRLSSVTETEDVSYVSSAYIPQCLRFGGRPTLSNAHRAHECGVSDSSIRDQLDEIITLNSVSLIVAEYIPFGSNQVVQLNCNLGSTERVQGGFFTAIVDDNASGTQISVDSGLTSINILDYTMTNHVNFEADIHFPEAPGVVQVETFGCSLTAAGSCLYGMQVEAIMDRIKDNISLDHLSRLLVDVHMDSSKIVDSVLSAYQRSLLGLIFSNQAASRNKINLIIANEITPHLTAEEYMDKGEYENELKQVIGDTRAAFDISEHDTLVFGAHGLLIAGPNSRHHEPLLCSFLQYESMNLFTQNFFARMFIIVDDMAQVRKLIETSEKDPNRLREIRNRLASLSREIIMMEETLSYLKESLDEAMVPAEPPEQAGRSLYERLQLGILSNQLKRRVKDLHKNMGGARHELAVLNEMASIVSSEKDFQQNEAIRMNTRTLCELQEINERSASTLLIMKMMLSGLLAFNILDRITGDWTVADQDWMKSFVEVMLYNNPGLWFFFSLLAWLIVGAGVIFMLKYLSFKSQGVVSIKVERKAPIQLKNLTSYLRNKILDASINETHHYEGGLRIAKVVWKEKDKKEWGGTVPCIELEYDEENAFMLRLAISYNKRQATKALAFNADELYTRLMQEMDKARIFVDADSSASAQVSTCDFMLSRGRRVPRRLLGLSLRAASVDNGSTTSTAVLSPRRGAARRLPPSRSLTTSSSSQAHYQRQYPLSSRALQLRSFSQVTTSCPPVPQDEYDELKSFLAEPVTSGPAMERAKEIVTGWMQQYVDPAMPGQDATVMVMVADAMEDPQFVMQVYTCLRDAGVSPSPITLEYSAAACAQLGQWRTALEIIDFMHQAVEIMQPLQDIYENAIASCHVAKKWMRAKHLLEEMQTYGLEASPELHIASIRLCIDFEEATATRVLLDAFMLAYDEELDEDEKQEIVTDLFHAAMDAQSLPQALFFRDELLARQYPVSKELYSRLIHLCAVKRQWHKARVLLQQFVNINARPPKAAPSDRYTDDIHRLLDEMETHDIDIPLAVYNAALRNFGQISLLEDALAVYADMRGRSVTPDATSFAALMCSCGTQVEQSEGFFSELQREDCVPTLDVVHGYLLVPSRAKQWEEVLRRYDIVQNGEPLFKGLPLESDVRVQSLVAVAYGRLSQSEEMLGVFTSMKVKGIEPNLYVYGEAMVAYIRQDQWRHALMLFDHLFQQQTPEMQEKRVLENFPMLWDYAILACMFGEQPQRAAMLYDTIIEQRVPISMATGERLAAMLTSIPPETLWKSFRSIPSLHRTKTNDCLNPRVQNAVLKRAVDGKDNALAEQIVADGMHGMEILPNSMTYALMLRLYASREDQEKFHTWWCRMEEAKVKPTVYVFGVLLRQLGCLSVDCEDVTYLNTIAEFLKQRLHKNSIKTIVNVASRKEYAAELGQAVLDIMEGRGIQPDTVCLQNYLLLSQEPEHVTRALAFVEDAMSTTNQEDENSAQDCFELTPRLLHTLFTALGNFPDGQRVRNLLIRVVRDLPSELSEDAVAAFCAANDGLHALQLLRELLDAKCALNDEHVLFFLTNSYTCEASSVETETSRPRSGNGVIVDVASLLCESETVKMEAACLAFLIKHVVELSKWQQRDVYEVSTQEEIDAMKKLLVHAFSDFSITQVTEFLSKVIERDDLVHVMSVLDELQGKR</sequence>
<gene>
    <name evidence="5" type="ORF">JG688_00010334</name>
</gene>
<feature type="compositionally biased region" description="Basic and acidic residues" evidence="3">
    <location>
        <begin position="1"/>
        <end position="17"/>
    </location>
</feature>
<dbReference type="PROSITE" id="PS51375">
    <property type="entry name" value="PPR"/>
    <property type="match status" value="1"/>
</dbReference>
<dbReference type="PANTHER" id="PTHR47447:SF17">
    <property type="entry name" value="OS12G0638900 PROTEIN"/>
    <property type="match status" value="1"/>
</dbReference>
<comment type="caution">
    <text evidence="5">The sequence shown here is derived from an EMBL/GenBank/DDBJ whole genome shotgun (WGS) entry which is preliminary data.</text>
</comment>
<dbReference type="Proteomes" id="UP000709295">
    <property type="component" value="Unassembled WGS sequence"/>
</dbReference>
<feature type="region of interest" description="Disordered" evidence="3">
    <location>
        <begin position="1"/>
        <end position="51"/>
    </location>
</feature>
<dbReference type="EMBL" id="JAENGY010000646">
    <property type="protein sequence ID" value="KAG6958871.1"/>
    <property type="molecule type" value="Genomic_DNA"/>
</dbReference>
<name>A0A8J5IMC1_9STRA</name>
<evidence type="ECO:0008006" key="7">
    <source>
        <dbReference type="Google" id="ProtNLM"/>
    </source>
</evidence>
<keyword evidence="4" id="KW-0812">Transmembrane</keyword>
<feature type="compositionally biased region" description="Low complexity" evidence="3">
    <location>
        <begin position="893"/>
        <end position="906"/>
    </location>
</feature>
<keyword evidence="4" id="KW-1133">Transmembrane helix</keyword>
<feature type="transmembrane region" description="Helical" evidence="4">
    <location>
        <begin position="696"/>
        <end position="719"/>
    </location>
</feature>
<feature type="region of interest" description="Disordered" evidence="3">
    <location>
        <begin position="877"/>
        <end position="911"/>
    </location>
</feature>
<organism evidence="5 6">
    <name type="scientific">Phytophthora aleatoria</name>
    <dbReference type="NCBI Taxonomy" id="2496075"/>
    <lineage>
        <taxon>Eukaryota</taxon>
        <taxon>Sar</taxon>
        <taxon>Stramenopiles</taxon>
        <taxon>Oomycota</taxon>
        <taxon>Peronosporomycetes</taxon>
        <taxon>Peronosporales</taxon>
        <taxon>Peronosporaceae</taxon>
        <taxon>Phytophthora</taxon>
    </lineage>
</organism>
<proteinExistence type="predicted"/>
<reference evidence="5" key="1">
    <citation type="submission" date="2021-01" db="EMBL/GenBank/DDBJ databases">
        <title>Phytophthora aleatoria, a newly-described species from Pinus radiata is distinct from Phytophthora cactorum isolates based on comparative genomics.</title>
        <authorList>
            <person name="Mcdougal R."/>
            <person name="Panda P."/>
            <person name="Williams N."/>
            <person name="Studholme D.J."/>
        </authorList>
    </citation>
    <scope>NUCLEOTIDE SEQUENCE</scope>
    <source>
        <strain evidence="5">NZFS 4037</strain>
    </source>
</reference>
<accession>A0A8J5IMC1</accession>
<feature type="repeat" description="PPR" evidence="2">
    <location>
        <begin position="1222"/>
        <end position="1256"/>
    </location>
</feature>
<protein>
    <recommendedName>
        <fullName evidence="7">Pentacotripeptide-repeat region of PRORP domain-containing protein</fullName>
    </recommendedName>
</protein>
<dbReference type="PANTHER" id="PTHR47447">
    <property type="entry name" value="OS03G0856100 PROTEIN"/>
    <property type="match status" value="1"/>
</dbReference>
<keyword evidence="6" id="KW-1185">Reference proteome</keyword>
<feature type="compositionally biased region" description="Acidic residues" evidence="3">
    <location>
        <begin position="18"/>
        <end position="49"/>
    </location>
</feature>
<keyword evidence="4" id="KW-0472">Membrane</keyword>
<evidence type="ECO:0000256" key="1">
    <source>
        <dbReference type="ARBA" id="ARBA00022737"/>
    </source>
</evidence>
<dbReference type="InterPro" id="IPR002885">
    <property type="entry name" value="PPR_rpt"/>
</dbReference>
<evidence type="ECO:0000313" key="6">
    <source>
        <dbReference type="Proteomes" id="UP000709295"/>
    </source>
</evidence>